<evidence type="ECO:0000313" key="2">
    <source>
        <dbReference type="EMBL" id="EKX38490.1"/>
    </source>
</evidence>
<sequence>MKVQCTTLLSVLLVCLASSSAFVNELRCPNMNQGVADMSGVKQDCPFGDMCPCKSWDRTISNHLHETAMPLRGNEEANEDKSSQEVERELEELGAVDISSVVSHPRDNLCRLNEVFRGLNDKTFTMGPDHEKSSLSFYSPKSMADQWHCPLHSHPKADM</sequence>
<reference evidence="2 4" key="1">
    <citation type="journal article" date="2012" name="Nature">
        <title>Algal genomes reveal evolutionary mosaicism and the fate of nucleomorphs.</title>
        <authorList>
            <consortium name="DOE Joint Genome Institute"/>
            <person name="Curtis B.A."/>
            <person name="Tanifuji G."/>
            <person name="Burki F."/>
            <person name="Gruber A."/>
            <person name="Irimia M."/>
            <person name="Maruyama S."/>
            <person name="Arias M.C."/>
            <person name="Ball S.G."/>
            <person name="Gile G.H."/>
            <person name="Hirakawa Y."/>
            <person name="Hopkins J.F."/>
            <person name="Kuo A."/>
            <person name="Rensing S.A."/>
            <person name="Schmutz J."/>
            <person name="Symeonidi A."/>
            <person name="Elias M."/>
            <person name="Eveleigh R.J."/>
            <person name="Herman E.K."/>
            <person name="Klute M.J."/>
            <person name="Nakayama T."/>
            <person name="Obornik M."/>
            <person name="Reyes-Prieto A."/>
            <person name="Armbrust E.V."/>
            <person name="Aves S.J."/>
            <person name="Beiko R.G."/>
            <person name="Coutinho P."/>
            <person name="Dacks J.B."/>
            <person name="Durnford D.G."/>
            <person name="Fast N.M."/>
            <person name="Green B.R."/>
            <person name="Grisdale C.J."/>
            <person name="Hempel F."/>
            <person name="Henrissat B."/>
            <person name="Hoppner M.P."/>
            <person name="Ishida K."/>
            <person name="Kim E."/>
            <person name="Koreny L."/>
            <person name="Kroth P.G."/>
            <person name="Liu Y."/>
            <person name="Malik S.B."/>
            <person name="Maier U.G."/>
            <person name="McRose D."/>
            <person name="Mock T."/>
            <person name="Neilson J.A."/>
            <person name="Onodera N.T."/>
            <person name="Poole A.M."/>
            <person name="Pritham E.J."/>
            <person name="Richards T.A."/>
            <person name="Rocap G."/>
            <person name="Roy S.W."/>
            <person name="Sarai C."/>
            <person name="Schaack S."/>
            <person name="Shirato S."/>
            <person name="Slamovits C.H."/>
            <person name="Spencer D.F."/>
            <person name="Suzuki S."/>
            <person name="Worden A.Z."/>
            <person name="Zauner S."/>
            <person name="Barry K."/>
            <person name="Bell C."/>
            <person name="Bharti A.K."/>
            <person name="Crow J.A."/>
            <person name="Grimwood J."/>
            <person name="Kramer R."/>
            <person name="Lindquist E."/>
            <person name="Lucas S."/>
            <person name="Salamov A."/>
            <person name="McFadden G.I."/>
            <person name="Lane C.E."/>
            <person name="Keeling P.J."/>
            <person name="Gray M.W."/>
            <person name="Grigoriev I.V."/>
            <person name="Archibald J.M."/>
        </authorList>
    </citation>
    <scope>NUCLEOTIDE SEQUENCE</scope>
    <source>
        <strain evidence="2 4">CCMP2712</strain>
    </source>
</reference>
<dbReference type="Proteomes" id="UP000011087">
    <property type="component" value="Unassembled WGS sequence"/>
</dbReference>
<dbReference type="PaxDb" id="55529-EKX38490"/>
<organism evidence="2">
    <name type="scientific">Guillardia theta (strain CCMP2712)</name>
    <name type="common">Cryptophyte</name>
    <dbReference type="NCBI Taxonomy" id="905079"/>
    <lineage>
        <taxon>Eukaryota</taxon>
        <taxon>Cryptophyceae</taxon>
        <taxon>Pyrenomonadales</taxon>
        <taxon>Geminigeraceae</taxon>
        <taxon>Guillardia</taxon>
    </lineage>
</organism>
<dbReference type="RefSeq" id="XP_005825470.1">
    <property type="nucleotide sequence ID" value="XM_005825413.1"/>
</dbReference>
<accession>L1IRN6</accession>
<reference evidence="4" key="2">
    <citation type="submission" date="2012-11" db="EMBL/GenBank/DDBJ databases">
        <authorList>
            <person name="Kuo A."/>
            <person name="Curtis B.A."/>
            <person name="Tanifuji G."/>
            <person name="Burki F."/>
            <person name="Gruber A."/>
            <person name="Irimia M."/>
            <person name="Maruyama S."/>
            <person name="Arias M.C."/>
            <person name="Ball S.G."/>
            <person name="Gile G.H."/>
            <person name="Hirakawa Y."/>
            <person name="Hopkins J.F."/>
            <person name="Rensing S.A."/>
            <person name="Schmutz J."/>
            <person name="Symeonidi A."/>
            <person name="Elias M."/>
            <person name="Eveleigh R.J."/>
            <person name="Herman E.K."/>
            <person name="Klute M.J."/>
            <person name="Nakayama T."/>
            <person name="Obornik M."/>
            <person name="Reyes-Prieto A."/>
            <person name="Armbrust E.V."/>
            <person name="Aves S.J."/>
            <person name="Beiko R.G."/>
            <person name="Coutinho P."/>
            <person name="Dacks J.B."/>
            <person name="Durnford D.G."/>
            <person name="Fast N.M."/>
            <person name="Green B.R."/>
            <person name="Grisdale C."/>
            <person name="Hempe F."/>
            <person name="Henrissat B."/>
            <person name="Hoppner M.P."/>
            <person name="Ishida K.-I."/>
            <person name="Kim E."/>
            <person name="Koreny L."/>
            <person name="Kroth P.G."/>
            <person name="Liu Y."/>
            <person name="Malik S.-B."/>
            <person name="Maier U.G."/>
            <person name="McRose D."/>
            <person name="Mock T."/>
            <person name="Neilson J.A."/>
            <person name="Onodera N.T."/>
            <person name="Poole A.M."/>
            <person name="Pritham E.J."/>
            <person name="Richards T.A."/>
            <person name="Rocap G."/>
            <person name="Roy S.W."/>
            <person name="Sarai C."/>
            <person name="Schaack S."/>
            <person name="Shirato S."/>
            <person name="Slamovits C.H."/>
            <person name="Spencer D.F."/>
            <person name="Suzuki S."/>
            <person name="Worden A.Z."/>
            <person name="Zauner S."/>
            <person name="Barry K."/>
            <person name="Bell C."/>
            <person name="Bharti A.K."/>
            <person name="Crow J.A."/>
            <person name="Grimwood J."/>
            <person name="Kramer R."/>
            <person name="Lindquist E."/>
            <person name="Lucas S."/>
            <person name="Salamov A."/>
            <person name="McFadden G.I."/>
            <person name="Lane C.E."/>
            <person name="Keeling P.J."/>
            <person name="Gray M.W."/>
            <person name="Grigoriev I.V."/>
            <person name="Archibald J.M."/>
        </authorList>
    </citation>
    <scope>NUCLEOTIDE SEQUENCE</scope>
    <source>
        <strain evidence="4">CCMP2712</strain>
    </source>
</reference>
<keyword evidence="1" id="KW-0732">Signal</keyword>
<gene>
    <name evidence="2" type="ORF">GUITHDRAFT_154720</name>
</gene>
<name>L1IRN6_GUITC</name>
<evidence type="ECO:0000313" key="4">
    <source>
        <dbReference type="Proteomes" id="UP000011087"/>
    </source>
</evidence>
<dbReference type="EnsemblProtists" id="EKX38490">
    <property type="protein sequence ID" value="EKX38490"/>
    <property type="gene ID" value="GUITHDRAFT_154720"/>
</dbReference>
<dbReference type="KEGG" id="gtt:GUITHDRAFT_154720"/>
<reference evidence="3" key="3">
    <citation type="submission" date="2015-06" db="UniProtKB">
        <authorList>
            <consortium name="EnsemblProtists"/>
        </authorList>
    </citation>
    <scope>IDENTIFICATION</scope>
</reference>
<evidence type="ECO:0000313" key="3">
    <source>
        <dbReference type="EnsemblProtists" id="EKX38490"/>
    </source>
</evidence>
<dbReference type="HOGENOM" id="CLU_1664049_0_0_1"/>
<keyword evidence="4" id="KW-1185">Reference proteome</keyword>
<feature type="signal peptide" evidence="1">
    <location>
        <begin position="1"/>
        <end position="21"/>
    </location>
</feature>
<feature type="chain" id="PRO_5008770393" evidence="1">
    <location>
        <begin position="22"/>
        <end position="159"/>
    </location>
</feature>
<evidence type="ECO:0000256" key="1">
    <source>
        <dbReference type="SAM" id="SignalP"/>
    </source>
</evidence>
<dbReference type="EMBL" id="JH993048">
    <property type="protein sequence ID" value="EKX38490.1"/>
    <property type="molecule type" value="Genomic_DNA"/>
</dbReference>
<proteinExistence type="predicted"/>
<dbReference type="GeneID" id="17295177"/>
<dbReference type="AlphaFoldDB" id="L1IRN6"/>
<protein>
    <submittedName>
        <fullName evidence="2 3">Uncharacterized protein</fullName>
    </submittedName>
</protein>